<feature type="transmembrane region" description="Helical" evidence="1">
    <location>
        <begin position="96"/>
        <end position="113"/>
    </location>
</feature>
<name>A0ABV8USE2_9BACL</name>
<proteinExistence type="predicted"/>
<evidence type="ECO:0000313" key="2">
    <source>
        <dbReference type="EMBL" id="MFC4354212.1"/>
    </source>
</evidence>
<feature type="transmembrane region" description="Helical" evidence="1">
    <location>
        <begin position="422"/>
        <end position="439"/>
    </location>
</feature>
<comment type="caution">
    <text evidence="2">The sequence shown here is derived from an EMBL/GenBank/DDBJ whole genome shotgun (WGS) entry which is preliminary data.</text>
</comment>
<dbReference type="RefSeq" id="WP_378140379.1">
    <property type="nucleotide sequence ID" value="NZ_JBHSEF010000009.1"/>
</dbReference>
<feature type="transmembrane region" description="Helical" evidence="1">
    <location>
        <begin position="365"/>
        <end position="384"/>
    </location>
</feature>
<dbReference type="Proteomes" id="UP001595733">
    <property type="component" value="Unassembled WGS sequence"/>
</dbReference>
<reference evidence="3" key="1">
    <citation type="journal article" date="2019" name="Int. J. Syst. Evol. Microbiol.">
        <title>The Global Catalogue of Microorganisms (GCM) 10K type strain sequencing project: providing services to taxonomists for standard genome sequencing and annotation.</title>
        <authorList>
            <consortium name="The Broad Institute Genomics Platform"/>
            <consortium name="The Broad Institute Genome Sequencing Center for Infectious Disease"/>
            <person name="Wu L."/>
            <person name="Ma J."/>
        </authorList>
    </citation>
    <scope>NUCLEOTIDE SEQUENCE [LARGE SCALE GENOMIC DNA]</scope>
    <source>
        <strain evidence="3">CCUG 50353</strain>
    </source>
</reference>
<keyword evidence="3" id="KW-1185">Reference proteome</keyword>
<keyword evidence="1" id="KW-0472">Membrane</keyword>
<gene>
    <name evidence="2" type="ORF">ACFO0S_03885</name>
</gene>
<evidence type="ECO:0000256" key="1">
    <source>
        <dbReference type="SAM" id="Phobius"/>
    </source>
</evidence>
<keyword evidence="1" id="KW-0812">Transmembrane</keyword>
<keyword evidence="1" id="KW-1133">Transmembrane helix</keyword>
<feature type="transmembrane region" description="Helical" evidence="1">
    <location>
        <begin position="199"/>
        <end position="216"/>
    </location>
</feature>
<dbReference type="EMBL" id="JBHSEF010000009">
    <property type="protein sequence ID" value="MFC4354212.1"/>
    <property type="molecule type" value="Genomic_DNA"/>
</dbReference>
<feature type="transmembrane region" description="Helical" evidence="1">
    <location>
        <begin position="396"/>
        <end position="416"/>
    </location>
</feature>
<sequence length="448" mass="52798">MIILLILVFCLFYLFVYFLIKNRPNRFPLTFYVVWWLFWLIISSFNPYNLYNVSFQTYLLLLVNIFMFTIGYFLVISKKKKLNQPKIFSFDINNKWIFILQLPLLSILFYYFIKYNMLLNSLNIIEARNIKYQIGFLFSTPLEYMFNIIIIEPLMSITMLLFSIKLFRKKSKDFTTLLMAFNIFLSSQIGLGRLVFFELMVYLFVTYIVFKSMSIKENAQKLKGKTYLKEQSHKGKLKAVTLIILIFVLVTGMAYITMLRRGISVFTIDTLMEGYSLLFRQTIVYFVGPFRSLDYLINSDIINIYGLFWGKLTFGGIENLVGYIFLFLDPNYKIANYVIGPLTQNPITIGNGVEFNAFYTSLMNYYLDFNIIGVLIIPLIYGMINAYITNLFLRKTNIVTLMLFIFITYQSIASSFRWNFQFPGSWIVILILVILGIIIKKNNYLKEK</sequence>
<feature type="transmembrane region" description="Helical" evidence="1">
    <location>
        <begin position="237"/>
        <end position="258"/>
    </location>
</feature>
<feature type="transmembrane region" description="Helical" evidence="1">
    <location>
        <begin position="304"/>
        <end position="328"/>
    </location>
</feature>
<feature type="transmembrane region" description="Helical" evidence="1">
    <location>
        <begin position="29"/>
        <end position="49"/>
    </location>
</feature>
<evidence type="ECO:0000313" key="3">
    <source>
        <dbReference type="Proteomes" id="UP001595733"/>
    </source>
</evidence>
<organism evidence="2 3">
    <name type="scientific">Chryseomicrobium palamuruense</name>
    <dbReference type="NCBI Taxonomy" id="682973"/>
    <lineage>
        <taxon>Bacteria</taxon>
        <taxon>Bacillati</taxon>
        <taxon>Bacillota</taxon>
        <taxon>Bacilli</taxon>
        <taxon>Bacillales</taxon>
        <taxon>Caryophanaceae</taxon>
        <taxon>Chryseomicrobium</taxon>
    </lineage>
</organism>
<feature type="transmembrane region" description="Helical" evidence="1">
    <location>
        <begin position="6"/>
        <end position="22"/>
    </location>
</feature>
<protein>
    <submittedName>
        <fullName evidence="2">O-antigen polymerase</fullName>
    </submittedName>
</protein>
<feature type="transmembrane region" description="Helical" evidence="1">
    <location>
        <begin position="55"/>
        <end position="75"/>
    </location>
</feature>
<accession>A0ABV8USE2</accession>
<dbReference type="NCBIfam" id="TIGR04370">
    <property type="entry name" value="glyco_rpt_poly"/>
    <property type="match status" value="1"/>
</dbReference>
<feature type="transmembrane region" description="Helical" evidence="1">
    <location>
        <begin position="144"/>
        <end position="162"/>
    </location>
</feature>